<feature type="signal peptide" evidence="1">
    <location>
        <begin position="1"/>
        <end position="21"/>
    </location>
</feature>
<gene>
    <name evidence="2" type="ORF">GMLC_41480</name>
</gene>
<keyword evidence="3" id="KW-1185">Reference proteome</keyword>
<dbReference type="EMBL" id="BLXZ01000010">
    <property type="protein sequence ID" value="GFO70569.1"/>
    <property type="molecule type" value="Genomic_DNA"/>
</dbReference>
<dbReference type="PROSITE" id="PS51257">
    <property type="entry name" value="PROKAR_LIPOPROTEIN"/>
    <property type="match status" value="1"/>
</dbReference>
<evidence type="ECO:0000313" key="2">
    <source>
        <dbReference type="EMBL" id="GFO70569.1"/>
    </source>
</evidence>
<feature type="chain" id="PRO_5028338694" description="Lipoprotein" evidence="1">
    <location>
        <begin position="22"/>
        <end position="351"/>
    </location>
</feature>
<evidence type="ECO:0008006" key="4">
    <source>
        <dbReference type="Google" id="ProtNLM"/>
    </source>
</evidence>
<organism evidence="2 3">
    <name type="scientific">Geomonas limicola</name>
    <dbReference type="NCBI Taxonomy" id="2740186"/>
    <lineage>
        <taxon>Bacteria</taxon>
        <taxon>Pseudomonadati</taxon>
        <taxon>Thermodesulfobacteriota</taxon>
        <taxon>Desulfuromonadia</taxon>
        <taxon>Geobacterales</taxon>
        <taxon>Geobacteraceae</taxon>
        <taxon>Geomonas</taxon>
    </lineage>
</organism>
<comment type="caution">
    <text evidence="2">The sequence shown here is derived from an EMBL/GenBank/DDBJ whole genome shotgun (WGS) entry which is preliminary data.</text>
</comment>
<evidence type="ECO:0000256" key="1">
    <source>
        <dbReference type="SAM" id="SignalP"/>
    </source>
</evidence>
<reference evidence="3" key="1">
    <citation type="submission" date="2020-06" db="EMBL/GenBank/DDBJ databases">
        <title>Draft genomic sequecing of Geomonas sp. Red745.</title>
        <authorList>
            <person name="Itoh H."/>
            <person name="Xu Z.X."/>
            <person name="Ushijima N."/>
            <person name="Masuda Y."/>
            <person name="Shiratori Y."/>
            <person name="Senoo K."/>
        </authorList>
    </citation>
    <scope>NUCLEOTIDE SEQUENCE [LARGE SCALE GENOMIC DNA]</scope>
    <source>
        <strain evidence="3">Red745</strain>
    </source>
</reference>
<name>A0A6V8NI24_9BACT</name>
<dbReference type="Proteomes" id="UP000587586">
    <property type="component" value="Unassembled WGS sequence"/>
</dbReference>
<accession>A0A6V8NI24</accession>
<dbReference type="RefSeq" id="WP_183363193.1">
    <property type="nucleotide sequence ID" value="NZ_BLXZ01000010.1"/>
</dbReference>
<sequence length="351" mass="36194">MKKVALLLSAMALFGCGGGSSSSGGVNLEGGGSTTPAAGLSVKLVDASAPAKAYKMLGMTVGNTGAQPSANKVRVVARIIKTTYPIDTVYDSATDTEVPAINYDGATHFIDSTGLNSAPYPNCGGLSPVMLNNSCAPTGVPVTSLSATHHAAPGSTDYKKVIDQDYAGGTMTIYLPVNDGYTLDFITSAYDSVTQKNSLLTLGSITGVNVTPTGGNATVTMNGFANLVSYNPVALTNTKTDLTQITSEEQYSLTVTANGQLKNSFTVGQSLTNTPIAAASLVRANSGIPVSFTAPTSHVPGSLFFQGVFTLDDTMLKAGESATNWTRVYPNPAYGESVSTDLLYLVGMTFP</sequence>
<proteinExistence type="predicted"/>
<dbReference type="AlphaFoldDB" id="A0A6V8NI24"/>
<protein>
    <recommendedName>
        <fullName evidence="4">Lipoprotein</fullName>
    </recommendedName>
</protein>
<keyword evidence="1" id="KW-0732">Signal</keyword>
<evidence type="ECO:0000313" key="3">
    <source>
        <dbReference type="Proteomes" id="UP000587586"/>
    </source>
</evidence>